<dbReference type="GO" id="GO:0000139">
    <property type="term" value="C:Golgi membrane"/>
    <property type="evidence" value="ECO:0007669"/>
    <property type="project" value="UniProtKB-SubCell"/>
</dbReference>
<keyword evidence="8" id="KW-0053">Apoptosis</keyword>
<dbReference type="GO" id="GO:0006915">
    <property type="term" value="P:apoptotic process"/>
    <property type="evidence" value="ECO:0007669"/>
    <property type="project" value="UniProtKB-KW"/>
</dbReference>
<dbReference type="EMBL" id="CASHTH010000594">
    <property type="protein sequence ID" value="CAI8005279.1"/>
    <property type="molecule type" value="Genomic_DNA"/>
</dbReference>
<keyword evidence="7" id="KW-0037">Angiogenesis</keyword>
<evidence type="ECO:0000256" key="4">
    <source>
        <dbReference type="ARBA" id="ARBA00009181"/>
    </source>
</evidence>
<evidence type="ECO:0000313" key="12">
    <source>
        <dbReference type="EMBL" id="CAI8005279.1"/>
    </source>
</evidence>
<keyword evidence="5" id="KW-1003">Cell membrane</keyword>
<comment type="subcellular location">
    <subcellularLocation>
        <location evidence="2">Cell membrane</location>
        <topology evidence="2">Peripheral membrane protein</topology>
        <orientation evidence="2">Cytoplasmic side</orientation>
    </subcellularLocation>
    <subcellularLocation>
        <location evidence="3">Cytoplasm</location>
    </subcellularLocation>
    <subcellularLocation>
        <location evidence="1">Golgi apparatus membrane</location>
        <topology evidence="1">Peripheral membrane protein</topology>
        <orientation evidence="1">Cytoplasmic side</orientation>
    </subcellularLocation>
</comment>
<evidence type="ECO:0000256" key="1">
    <source>
        <dbReference type="ARBA" id="ARBA00004255"/>
    </source>
</evidence>
<evidence type="ECO:0000256" key="5">
    <source>
        <dbReference type="ARBA" id="ARBA00022475"/>
    </source>
</evidence>
<comment type="similarity">
    <text evidence="4">Belongs to the PDCD10 family.</text>
</comment>
<evidence type="ECO:0000256" key="10">
    <source>
        <dbReference type="ARBA" id="ARBA00023136"/>
    </source>
</evidence>
<gene>
    <name evidence="12" type="ORF">GBAR_LOCUS4126</name>
</gene>
<dbReference type="GO" id="GO:0019901">
    <property type="term" value="F:protein kinase binding"/>
    <property type="evidence" value="ECO:0007669"/>
    <property type="project" value="TreeGrafter"/>
</dbReference>
<dbReference type="Gene3D" id="1.10.12.70">
    <property type="match status" value="1"/>
</dbReference>
<reference evidence="12" key="1">
    <citation type="submission" date="2023-03" db="EMBL/GenBank/DDBJ databases">
        <authorList>
            <person name="Steffen K."/>
            <person name="Cardenas P."/>
        </authorList>
    </citation>
    <scope>NUCLEOTIDE SEQUENCE</scope>
</reference>
<dbReference type="GO" id="GO:0005886">
    <property type="term" value="C:plasma membrane"/>
    <property type="evidence" value="ECO:0007669"/>
    <property type="project" value="UniProtKB-SubCell"/>
</dbReference>
<evidence type="ECO:0000313" key="13">
    <source>
        <dbReference type="Proteomes" id="UP001174909"/>
    </source>
</evidence>
<dbReference type="InterPro" id="IPR009652">
    <property type="entry name" value="PDCD10"/>
</dbReference>
<dbReference type="Gene3D" id="1.20.120.330">
    <property type="entry name" value="Nucleotidyltransferases domain 2"/>
    <property type="match status" value="1"/>
</dbReference>
<dbReference type="PANTHER" id="PTHR13250">
    <property type="entry name" value="TF-1 CELL APOPTOSIS RELATED PROTEIN-15"/>
    <property type="match status" value="1"/>
</dbReference>
<name>A0AA35R5R2_GEOBA</name>
<keyword evidence="10" id="KW-0472">Membrane</keyword>
<keyword evidence="6" id="KW-0963">Cytoplasm</keyword>
<dbReference type="AlphaFoldDB" id="A0AA35R5R2"/>
<evidence type="ECO:0000256" key="7">
    <source>
        <dbReference type="ARBA" id="ARBA00022657"/>
    </source>
</evidence>
<dbReference type="Pfam" id="PF06840">
    <property type="entry name" value="PDC10_C"/>
    <property type="match status" value="1"/>
</dbReference>
<evidence type="ECO:0000256" key="9">
    <source>
        <dbReference type="ARBA" id="ARBA00023034"/>
    </source>
</evidence>
<keyword evidence="9" id="KW-0333">Golgi apparatus</keyword>
<dbReference type="PANTHER" id="PTHR13250:SF1">
    <property type="entry name" value="PROGRAMMED CELL DEATH PROTEIN 10"/>
    <property type="match status" value="1"/>
</dbReference>
<evidence type="ECO:0000256" key="2">
    <source>
        <dbReference type="ARBA" id="ARBA00004413"/>
    </source>
</evidence>
<evidence type="ECO:0000256" key="8">
    <source>
        <dbReference type="ARBA" id="ARBA00022703"/>
    </source>
</evidence>
<evidence type="ECO:0000259" key="11">
    <source>
        <dbReference type="Pfam" id="PF20929"/>
    </source>
</evidence>
<dbReference type="Proteomes" id="UP001174909">
    <property type="component" value="Unassembled WGS sequence"/>
</dbReference>
<dbReference type="InterPro" id="IPR046409">
    <property type="entry name" value="PDC10_dimerisation_sf"/>
</dbReference>
<feature type="domain" description="Programmed cell death protein 10 dimerisation" evidence="11">
    <location>
        <begin position="5"/>
        <end position="62"/>
    </location>
</feature>
<sequence>MEPKEVVASLALHTVLEPIFTEMEREETMLASVQTLRDAFTKAERSHPGLAEEFLGGVLQAEGAGVDLPEALLQLACRDVDHYTIPSDEKEYVLLNERARALKVKLSHIPDQIQDRSQFLKIIRDIASAIKDVLDAVNEVSKKHQGDPRMREYKKMLDTHKKVFVKSSRNFSDTLKRYFKDGRYTLQNDGDFGQV</sequence>
<protein>
    <submittedName>
        <fullName evidence="12">Programmed cell death protein 10</fullName>
    </submittedName>
</protein>
<dbReference type="InterPro" id="IPR048288">
    <property type="entry name" value="PDCD10_N"/>
</dbReference>
<evidence type="ECO:0000256" key="6">
    <source>
        <dbReference type="ARBA" id="ARBA00022490"/>
    </source>
</evidence>
<dbReference type="GO" id="GO:1903358">
    <property type="term" value="P:regulation of Golgi organization"/>
    <property type="evidence" value="ECO:0007669"/>
    <property type="project" value="TreeGrafter"/>
</dbReference>
<proteinExistence type="inferred from homology"/>
<dbReference type="GO" id="GO:0090443">
    <property type="term" value="C:FAR/SIN/STRIPAK complex"/>
    <property type="evidence" value="ECO:0007669"/>
    <property type="project" value="TreeGrafter"/>
</dbReference>
<organism evidence="12 13">
    <name type="scientific">Geodia barretti</name>
    <name type="common">Barrett's horny sponge</name>
    <dbReference type="NCBI Taxonomy" id="519541"/>
    <lineage>
        <taxon>Eukaryota</taxon>
        <taxon>Metazoa</taxon>
        <taxon>Porifera</taxon>
        <taxon>Demospongiae</taxon>
        <taxon>Heteroscleromorpha</taxon>
        <taxon>Tetractinellida</taxon>
        <taxon>Astrophorina</taxon>
        <taxon>Geodiidae</taxon>
        <taxon>Geodia</taxon>
    </lineage>
</organism>
<dbReference type="Pfam" id="PF20929">
    <property type="entry name" value="PDCD10_N"/>
    <property type="match status" value="1"/>
</dbReference>
<accession>A0AA35R5R2</accession>
<evidence type="ECO:0000256" key="3">
    <source>
        <dbReference type="ARBA" id="ARBA00004496"/>
    </source>
</evidence>
<keyword evidence="13" id="KW-1185">Reference proteome</keyword>
<comment type="caution">
    <text evidence="12">The sequence shown here is derived from an EMBL/GenBank/DDBJ whole genome shotgun (WGS) entry which is preliminary data.</text>
</comment>